<dbReference type="Proteomes" id="UP000034112">
    <property type="component" value="Unassembled WGS sequence"/>
</dbReference>
<evidence type="ECO:0000313" key="1">
    <source>
        <dbReference type="EMBL" id="KKP00553.1"/>
    </source>
</evidence>
<name>A0A0F9XJC7_TRIHA</name>
<gene>
    <name evidence="1" type="ORF">THAR02_07357</name>
</gene>
<comment type="caution">
    <text evidence="1">The sequence shown here is derived from an EMBL/GenBank/DDBJ whole genome shotgun (WGS) entry which is preliminary data.</text>
</comment>
<dbReference type="EMBL" id="JOKZ01000246">
    <property type="protein sequence ID" value="KKP00553.1"/>
    <property type="molecule type" value="Genomic_DNA"/>
</dbReference>
<organism evidence="1 2">
    <name type="scientific">Trichoderma harzianum</name>
    <name type="common">Hypocrea lixii</name>
    <dbReference type="NCBI Taxonomy" id="5544"/>
    <lineage>
        <taxon>Eukaryota</taxon>
        <taxon>Fungi</taxon>
        <taxon>Dikarya</taxon>
        <taxon>Ascomycota</taxon>
        <taxon>Pezizomycotina</taxon>
        <taxon>Sordariomycetes</taxon>
        <taxon>Hypocreomycetidae</taxon>
        <taxon>Hypocreales</taxon>
        <taxon>Hypocreaceae</taxon>
        <taxon>Trichoderma</taxon>
    </lineage>
</organism>
<proteinExistence type="predicted"/>
<accession>A0A0F9XJC7</accession>
<dbReference type="AlphaFoldDB" id="A0A0F9XJC7"/>
<reference evidence="2" key="1">
    <citation type="journal article" date="2015" name="Genome Announc.">
        <title>Draft whole-genome sequence of the biocontrol agent Trichoderma harzianum T6776.</title>
        <authorList>
            <person name="Baroncelli R."/>
            <person name="Piaggeschi G."/>
            <person name="Fiorini L."/>
            <person name="Bertolini E."/>
            <person name="Zapparata A."/>
            <person name="Pe M.E."/>
            <person name="Sarrocco S."/>
            <person name="Vannacci G."/>
        </authorList>
    </citation>
    <scope>NUCLEOTIDE SEQUENCE [LARGE SCALE GENOMIC DNA]</scope>
    <source>
        <strain evidence="2">T6776</strain>
    </source>
</reference>
<dbReference type="OrthoDB" id="2896390at2759"/>
<evidence type="ECO:0000313" key="2">
    <source>
        <dbReference type="Proteomes" id="UP000034112"/>
    </source>
</evidence>
<dbReference type="OMA" id="AMVWTPY"/>
<sequence length="161" mass="17917">MESSSLTATDVDKKHVVDLCVRLLETLKLGGAAGREQFLATLAPYGTACHARAMVNKGFEHEQFPLGFANRMPWDSIEAGELEEGLDGTPTVLIDRDLAMVWTPYWFTRNGALTHLGTNCFTLIKAAWDESLPHEVEWKICGLTDTARPPTEEDKKRLGKE</sequence>
<protein>
    <submittedName>
        <fullName evidence="1">Uncharacterized protein</fullName>
    </submittedName>
</protein>